<gene>
    <name evidence="2" type="ORF">WKI68_08160</name>
</gene>
<keyword evidence="3" id="KW-1185">Reference proteome</keyword>
<name>A0ABU8U1S1_9ACTN</name>
<dbReference type="EMBL" id="JBBKAM010000002">
    <property type="protein sequence ID" value="MEJ8641466.1"/>
    <property type="molecule type" value="Genomic_DNA"/>
</dbReference>
<organism evidence="2 3">
    <name type="scientific">Streptomyces caledonius</name>
    <dbReference type="NCBI Taxonomy" id="3134107"/>
    <lineage>
        <taxon>Bacteria</taxon>
        <taxon>Bacillati</taxon>
        <taxon>Actinomycetota</taxon>
        <taxon>Actinomycetes</taxon>
        <taxon>Kitasatosporales</taxon>
        <taxon>Streptomycetaceae</taxon>
        <taxon>Streptomyces</taxon>
    </lineage>
</organism>
<evidence type="ECO:0000313" key="2">
    <source>
        <dbReference type="EMBL" id="MEJ8641466.1"/>
    </source>
</evidence>
<proteinExistence type="predicted"/>
<sequence>MDRSRCSRKQRAAHDDALRRTAIGGQEREPLGRTGFTTRMGWACLRDTGA</sequence>
<feature type="compositionally biased region" description="Basic residues" evidence="1">
    <location>
        <begin position="1"/>
        <end position="11"/>
    </location>
</feature>
<evidence type="ECO:0000256" key="1">
    <source>
        <dbReference type="SAM" id="MobiDB-lite"/>
    </source>
</evidence>
<evidence type="ECO:0000313" key="3">
    <source>
        <dbReference type="Proteomes" id="UP001382904"/>
    </source>
</evidence>
<dbReference type="Proteomes" id="UP001382904">
    <property type="component" value="Unassembled WGS sequence"/>
</dbReference>
<protein>
    <submittedName>
        <fullName evidence="2">Uncharacterized protein</fullName>
    </submittedName>
</protein>
<accession>A0ABU8U1S1</accession>
<feature type="region of interest" description="Disordered" evidence="1">
    <location>
        <begin position="1"/>
        <end position="34"/>
    </location>
</feature>
<comment type="caution">
    <text evidence="2">The sequence shown here is derived from an EMBL/GenBank/DDBJ whole genome shotgun (WGS) entry which is preliminary data.</text>
</comment>
<reference evidence="2 3" key="1">
    <citation type="submission" date="2024-03" db="EMBL/GenBank/DDBJ databases">
        <title>Novel Streptomyces species of biotechnological and ecological value are a feature of Machair soil.</title>
        <authorList>
            <person name="Prole J.R."/>
            <person name="Goodfellow M."/>
            <person name="Allenby N."/>
            <person name="Ward A.C."/>
        </authorList>
    </citation>
    <scope>NUCLEOTIDE SEQUENCE [LARGE SCALE GENOMIC DNA]</scope>
    <source>
        <strain evidence="2 3">MS1.HAVA.3</strain>
    </source>
</reference>